<feature type="transmembrane region" description="Helical" evidence="1">
    <location>
        <begin position="20"/>
        <end position="44"/>
    </location>
</feature>
<evidence type="ECO:0000256" key="1">
    <source>
        <dbReference type="SAM" id="Phobius"/>
    </source>
</evidence>
<name>A0A8R1HYH1_CAEJA</name>
<organism evidence="2 3">
    <name type="scientific">Caenorhabditis japonica</name>
    <dbReference type="NCBI Taxonomy" id="281687"/>
    <lineage>
        <taxon>Eukaryota</taxon>
        <taxon>Metazoa</taxon>
        <taxon>Ecdysozoa</taxon>
        <taxon>Nematoda</taxon>
        <taxon>Chromadorea</taxon>
        <taxon>Rhabditida</taxon>
        <taxon>Rhabditina</taxon>
        <taxon>Rhabditomorpha</taxon>
        <taxon>Rhabditoidea</taxon>
        <taxon>Rhabditidae</taxon>
        <taxon>Peloderinae</taxon>
        <taxon>Caenorhabditis</taxon>
    </lineage>
</organism>
<dbReference type="PANTHER" id="PTHR31748">
    <property type="entry name" value="SERPENTINE RECEPTOR, CLASS V"/>
    <property type="match status" value="1"/>
</dbReference>
<keyword evidence="1" id="KW-0472">Membrane</keyword>
<reference evidence="3" key="1">
    <citation type="submission" date="2010-08" db="EMBL/GenBank/DDBJ databases">
        <authorList>
            <consortium name="Caenorhabditis japonica Sequencing Consortium"/>
            <person name="Wilson R.K."/>
        </authorList>
    </citation>
    <scope>NUCLEOTIDE SEQUENCE [LARGE SCALE GENOMIC DNA]</scope>
    <source>
        <strain evidence="3">DF5081</strain>
    </source>
</reference>
<keyword evidence="3" id="KW-1185">Reference proteome</keyword>
<evidence type="ECO:0000313" key="2">
    <source>
        <dbReference type="EnsemblMetazoa" id="CJA10366.1"/>
    </source>
</evidence>
<keyword evidence="1" id="KW-1133">Transmembrane helix</keyword>
<evidence type="ECO:0000313" key="3">
    <source>
        <dbReference type="Proteomes" id="UP000005237"/>
    </source>
</evidence>
<dbReference type="PANTHER" id="PTHR31748:SF12">
    <property type="entry name" value="SERPENTINE RECEPTOR, CLASS V"/>
    <property type="match status" value="1"/>
</dbReference>
<dbReference type="EnsemblMetazoa" id="CJA10366.1">
    <property type="protein sequence ID" value="CJA10366.1"/>
    <property type="gene ID" value="WBGene00129570"/>
</dbReference>
<sequence length="133" mass="15298">MASQTQLNQKVMNEKQRQEYNLTIVAVLTCVAEIVYYLYVIYVFGINTSVPTRVFYLLYDVINDLYCGLSGWLLLIYSRSMRTHVTRMIKCPMLGIRRIRVLIPAEQQFSSATNLEGNKNTSNRRVTTCGTPC</sequence>
<dbReference type="InterPro" id="IPR019426">
    <property type="entry name" value="7TM_GPCR_serpentine_rcpt_Srv"/>
</dbReference>
<feature type="transmembrane region" description="Helical" evidence="1">
    <location>
        <begin position="56"/>
        <end position="77"/>
    </location>
</feature>
<accession>A0A8R1HYH1</accession>
<protein>
    <recommendedName>
        <fullName evidence="4">Serpentine receptor class gamma</fullName>
    </recommendedName>
</protein>
<evidence type="ECO:0008006" key="4">
    <source>
        <dbReference type="Google" id="ProtNLM"/>
    </source>
</evidence>
<dbReference type="Pfam" id="PF10323">
    <property type="entry name" value="7TM_GPCR_Srv"/>
    <property type="match status" value="1"/>
</dbReference>
<reference evidence="2" key="2">
    <citation type="submission" date="2022-06" db="UniProtKB">
        <authorList>
            <consortium name="EnsemblMetazoa"/>
        </authorList>
    </citation>
    <scope>IDENTIFICATION</scope>
    <source>
        <strain evidence="2">DF5081</strain>
    </source>
</reference>
<proteinExistence type="predicted"/>
<dbReference type="Proteomes" id="UP000005237">
    <property type="component" value="Unassembled WGS sequence"/>
</dbReference>
<keyword evidence="1" id="KW-0812">Transmembrane</keyword>
<dbReference type="AlphaFoldDB" id="A0A8R1HYH1"/>